<dbReference type="InterPro" id="IPR029052">
    <property type="entry name" value="Metallo-depent_PP-like"/>
</dbReference>
<protein>
    <submittedName>
        <fullName evidence="1">Putative inactive purple acid phosphatase 1</fullName>
    </submittedName>
</protein>
<accession>A0A1D6LJJ4</accession>
<dbReference type="SUPFAM" id="SSF56300">
    <property type="entry name" value="Metallo-dependent phosphatases"/>
    <property type="match status" value="1"/>
</dbReference>
<proteinExistence type="predicted"/>
<dbReference type="PANTHER" id="PTHR45778:SF16">
    <property type="entry name" value="INACTIVE PURPLE ACID PHOSPHATASE 1-RELATED"/>
    <property type="match status" value="1"/>
</dbReference>
<name>A0A1D6LJJ4_MAIZE</name>
<feature type="non-terminal residue" evidence="1">
    <location>
        <position position="124"/>
    </location>
</feature>
<gene>
    <name evidence="1" type="ORF">ZEAMMB73_Zm00001d035906</name>
</gene>
<dbReference type="Gene3D" id="3.60.21.10">
    <property type="match status" value="1"/>
</dbReference>
<dbReference type="PANTHER" id="PTHR45778">
    <property type="entry name" value="PURPLE ACID PHOSPHATASE-RELATED"/>
    <property type="match status" value="1"/>
</dbReference>
<dbReference type="OMA" id="ANTELHW"/>
<dbReference type="EMBL" id="CM000782">
    <property type="protein sequence ID" value="AQK79914.1"/>
    <property type="molecule type" value="Genomic_DNA"/>
</dbReference>
<evidence type="ECO:0000313" key="1">
    <source>
        <dbReference type="EMBL" id="AQK79914.1"/>
    </source>
</evidence>
<dbReference type="AlphaFoldDB" id="A0A1D6LJJ4"/>
<dbReference type="SMR" id="A0A1D6LJJ4"/>
<reference evidence="1" key="1">
    <citation type="submission" date="2015-12" db="EMBL/GenBank/DDBJ databases">
        <title>Update maize B73 reference genome by single molecule sequencing technologies.</title>
        <authorList>
            <consortium name="Maize Genome Sequencing Project"/>
            <person name="Ware D."/>
        </authorList>
    </citation>
    <scope>NUCLEOTIDE SEQUENCE</scope>
    <source>
        <tissue evidence="1">Seedling</tissue>
    </source>
</reference>
<organism evidence="1">
    <name type="scientific">Zea mays</name>
    <name type="common">Maize</name>
    <dbReference type="NCBI Taxonomy" id="4577"/>
    <lineage>
        <taxon>Eukaryota</taxon>
        <taxon>Viridiplantae</taxon>
        <taxon>Streptophyta</taxon>
        <taxon>Embryophyta</taxon>
        <taxon>Tracheophyta</taxon>
        <taxon>Spermatophyta</taxon>
        <taxon>Magnoliopsida</taxon>
        <taxon>Liliopsida</taxon>
        <taxon>Poales</taxon>
        <taxon>Poaceae</taxon>
        <taxon>PACMAD clade</taxon>
        <taxon>Panicoideae</taxon>
        <taxon>Andropogonodae</taxon>
        <taxon>Andropogoneae</taxon>
        <taxon>Tripsacinae</taxon>
        <taxon>Zea</taxon>
    </lineage>
</organism>
<sequence length="124" mass="14452">MVGSGSHERDWSGSGSFYGNLDSGGECGVLAQNMFYVPAENREQFWYSTDYRMFHFCVANTELHWRPGMVQYRFIEHCLSSVDRHKQPWLIFLVYRVLGYSLATFYTDLGTTEEPMGREFLQPL</sequence>
<dbReference type="InParanoid" id="A0A1D6LJJ4"/>